<evidence type="ECO:0000256" key="7">
    <source>
        <dbReference type="SAM" id="Phobius"/>
    </source>
</evidence>
<dbReference type="InterPro" id="IPR005744">
    <property type="entry name" value="Hy-lIII"/>
</dbReference>
<keyword evidence="3 7" id="KW-0812">Transmembrane</keyword>
<evidence type="ECO:0000256" key="4">
    <source>
        <dbReference type="ARBA" id="ARBA00022989"/>
    </source>
</evidence>
<proteinExistence type="inferred from homology"/>
<feature type="transmembrane region" description="Helical" evidence="7">
    <location>
        <begin position="84"/>
        <end position="102"/>
    </location>
</feature>
<keyword evidence="4 7" id="KW-1133">Transmembrane helix</keyword>
<accession>A0A9W6ESS7</accession>
<keyword evidence="9" id="KW-1185">Reference proteome</keyword>
<organism evidence="8 9">
    <name type="scientific">Philodulcilactobacillus myokoensis</name>
    <dbReference type="NCBI Taxonomy" id="2929573"/>
    <lineage>
        <taxon>Bacteria</taxon>
        <taxon>Bacillati</taxon>
        <taxon>Bacillota</taxon>
        <taxon>Bacilli</taxon>
        <taxon>Lactobacillales</taxon>
        <taxon>Lactobacillaceae</taxon>
        <taxon>Philodulcilactobacillus</taxon>
    </lineage>
</organism>
<dbReference type="Pfam" id="PF03006">
    <property type="entry name" value="HlyIII"/>
    <property type="match status" value="1"/>
</dbReference>
<dbReference type="RefSeq" id="WP_286135910.1">
    <property type="nucleotide sequence ID" value="NZ_BRPL01000002.1"/>
</dbReference>
<dbReference type="PANTHER" id="PTHR20855">
    <property type="entry name" value="ADIPOR/PROGESTIN RECEPTOR-RELATED"/>
    <property type="match status" value="1"/>
</dbReference>
<dbReference type="AlphaFoldDB" id="A0A9W6ESS7"/>
<reference evidence="8" key="1">
    <citation type="submission" date="2022-07" db="EMBL/GenBank/DDBJ databases">
        <authorList>
            <person name="Kouya T."/>
            <person name="Ishiyama Y."/>
        </authorList>
    </citation>
    <scope>NUCLEOTIDE SEQUENCE</scope>
    <source>
        <strain evidence="8">WR16-4</strain>
    </source>
</reference>
<evidence type="ECO:0000256" key="1">
    <source>
        <dbReference type="ARBA" id="ARBA00004127"/>
    </source>
</evidence>
<feature type="transmembrane region" description="Helical" evidence="7">
    <location>
        <begin position="108"/>
        <end position="128"/>
    </location>
</feature>
<gene>
    <name evidence="8" type="primary">hlyIII</name>
    <name evidence="8" type="ORF">WR164_04280</name>
</gene>
<comment type="caution">
    <text evidence="8">The sequence shown here is derived from an EMBL/GenBank/DDBJ whole genome shotgun (WGS) entry which is preliminary data.</text>
</comment>
<feature type="transmembrane region" description="Helical" evidence="7">
    <location>
        <begin position="189"/>
        <end position="210"/>
    </location>
</feature>
<evidence type="ECO:0000256" key="3">
    <source>
        <dbReference type="ARBA" id="ARBA00022692"/>
    </source>
</evidence>
<comment type="similarity">
    <text evidence="2">Belongs to the UPF0073 (Hly-III) family.</text>
</comment>
<dbReference type="NCBIfam" id="TIGR01065">
    <property type="entry name" value="hlyIII"/>
    <property type="match status" value="1"/>
</dbReference>
<dbReference type="PANTHER" id="PTHR20855:SF129">
    <property type="entry name" value="HEMOLYSIN-3 HOMOLOG"/>
    <property type="match status" value="1"/>
</dbReference>
<dbReference type="GO" id="GO:0140911">
    <property type="term" value="F:pore-forming activity"/>
    <property type="evidence" value="ECO:0007669"/>
    <property type="project" value="InterPro"/>
</dbReference>
<feature type="binding site" evidence="6">
    <location>
        <position position="193"/>
    </location>
    <ligand>
        <name>Zn(2+)</name>
        <dbReference type="ChEBI" id="CHEBI:29105"/>
    </ligand>
</feature>
<keyword evidence="5 7" id="KW-0472">Membrane</keyword>
<protein>
    <submittedName>
        <fullName evidence="8">Hemolysin III</fullName>
    </submittedName>
</protein>
<feature type="transmembrane region" description="Helical" evidence="7">
    <location>
        <begin position="46"/>
        <end position="72"/>
    </location>
</feature>
<comment type="subcellular location">
    <subcellularLocation>
        <location evidence="1">Endomembrane system</location>
        <topology evidence="1">Multi-pass membrane protein</topology>
    </subcellularLocation>
</comment>
<evidence type="ECO:0000256" key="6">
    <source>
        <dbReference type="PIRSR" id="PIRSR604254-1"/>
    </source>
</evidence>
<feature type="transmembrane region" description="Helical" evidence="7">
    <location>
        <begin position="12"/>
        <end position="34"/>
    </location>
</feature>
<keyword evidence="6" id="KW-0862">Zinc</keyword>
<sequence length="211" mass="23887">MISKRTYQILDEIFSAITHGLGAFAAILGAIFLIVHGVHEGGFSRIISYSIYSVILVLFYFASTLFHSLYFTPAEKVFQIFDHSFIYLLIAATYTPYCLVTIKGTLGITILSVIWIMAILGVIYKCLWMGKFKTLSTIIYVVMGWMCVLGLKPLIVGLTWHGFLLLLIGGIIFTVGAVIYSFKQIWFGHVIWHIFVLAGTILMYFSIYFYV</sequence>
<dbReference type="Proteomes" id="UP001144204">
    <property type="component" value="Unassembled WGS sequence"/>
</dbReference>
<feature type="binding site" evidence="6">
    <location>
        <position position="67"/>
    </location>
    <ligand>
        <name>Zn(2+)</name>
        <dbReference type="ChEBI" id="CHEBI:29105"/>
    </ligand>
</feature>
<evidence type="ECO:0000313" key="9">
    <source>
        <dbReference type="Proteomes" id="UP001144204"/>
    </source>
</evidence>
<evidence type="ECO:0000256" key="2">
    <source>
        <dbReference type="ARBA" id="ARBA00008488"/>
    </source>
</evidence>
<evidence type="ECO:0000256" key="5">
    <source>
        <dbReference type="ARBA" id="ARBA00023136"/>
    </source>
</evidence>
<dbReference type="GO" id="GO:0016020">
    <property type="term" value="C:membrane"/>
    <property type="evidence" value="ECO:0007669"/>
    <property type="project" value="InterPro"/>
</dbReference>
<feature type="binding site" evidence="6">
    <location>
        <position position="189"/>
    </location>
    <ligand>
        <name>Zn(2+)</name>
        <dbReference type="ChEBI" id="CHEBI:29105"/>
    </ligand>
</feature>
<feature type="transmembrane region" description="Helical" evidence="7">
    <location>
        <begin position="162"/>
        <end position="182"/>
    </location>
</feature>
<feature type="transmembrane region" description="Helical" evidence="7">
    <location>
        <begin position="135"/>
        <end position="156"/>
    </location>
</feature>
<dbReference type="InterPro" id="IPR004254">
    <property type="entry name" value="AdipoR/HlyIII-related"/>
</dbReference>
<name>A0A9W6ESS7_9LACO</name>
<dbReference type="GO" id="GO:0012505">
    <property type="term" value="C:endomembrane system"/>
    <property type="evidence" value="ECO:0007669"/>
    <property type="project" value="UniProtKB-SubCell"/>
</dbReference>
<keyword evidence="6" id="KW-0479">Metal-binding</keyword>
<reference evidence="8" key="2">
    <citation type="journal article" date="2023" name="PLoS ONE">
        <title>Philodulcilactobacillus myokoensis gen. nov., sp. nov., a fructophilic, acidophilic, and agar-phobic lactic acid bacterium isolated from fermented vegetable extracts.</title>
        <authorList>
            <person name="Kouya T."/>
            <person name="Ishiyama Y."/>
            <person name="Ohashi S."/>
            <person name="Kumakubo R."/>
            <person name="Yamazaki T."/>
            <person name="Otaki T."/>
        </authorList>
    </citation>
    <scope>NUCLEOTIDE SEQUENCE</scope>
    <source>
        <strain evidence="8">WR16-4</strain>
    </source>
</reference>
<dbReference type="EMBL" id="BRPL01000002">
    <property type="protein sequence ID" value="GLB46449.1"/>
    <property type="molecule type" value="Genomic_DNA"/>
</dbReference>
<evidence type="ECO:0000313" key="8">
    <source>
        <dbReference type="EMBL" id="GLB46449.1"/>
    </source>
</evidence>
<dbReference type="GO" id="GO:0046872">
    <property type="term" value="F:metal ion binding"/>
    <property type="evidence" value="ECO:0007669"/>
    <property type="project" value="UniProtKB-KW"/>
</dbReference>